<gene>
    <name evidence="1" type="ORF">FB45DRAFT_1061058</name>
</gene>
<accession>A0AAD7BMB3</accession>
<dbReference type="Proteomes" id="UP001221142">
    <property type="component" value="Unassembled WGS sequence"/>
</dbReference>
<protein>
    <submittedName>
        <fullName evidence="1">Uncharacterized protein</fullName>
    </submittedName>
</protein>
<name>A0AAD7BMB3_9AGAR</name>
<sequence length="676" mass="76357">MLPDEIISEVLSPALKVPDERFCDTSWTSPFSSYTPSTSAYLLVCKDWLRVATPLLYNVVVLRSKSQATALEAALKSNPELGPFIKKLRLEGGYGAAMHIILKSAPNITDLFLTLPIWSPDSTTGLCKGLPLIDPHLVILFDPCNRTPPKNKQEEAVRKTFLSCIRSWKNLRVFGYPYGANVGFDTTSQQNASELSLALADSQVHTVLLSSSQNSISPLISKLCTIPSLKVLEFQRPVDPRWAGRTLAAINNDPQLKKVAKYTRSGQKNAPVEPDISPSLNPRFVPMESASQETRDVVWKRVLFFAMYVEELRSPEFSRRPTDTHPSRLPILSVSRYFNRIGLPYLWESVQLTYYNAPAIRARLEERPDLASFILRVYTHLEYIDSSYDRIEYQATLSICRHANRLEILAPHTKYRYLSVPMQFFSVLGETAGRSLRELSIRVRYPSSSFPTALLEPFTALRVLDLDIYAHRDINYSGHGENASTRSDVLNKVHTLHIHSPLLKFFASTNLGSLHTVELPFDIQDSTLLINFMAKHGSKLRRLTLYLTICKPDRFDLSACPNLAELDILDYKWDLNELFSSTPHQSLTKIIAKAVPNETSILNDRKLRSKTNAPGFDSATFPALREIQVSGKGLEWPVSEREISKSKLVPVTEALLQKNIKLTNSEGKAWVPRLRR</sequence>
<organism evidence="1 2">
    <name type="scientific">Roridomyces roridus</name>
    <dbReference type="NCBI Taxonomy" id="1738132"/>
    <lineage>
        <taxon>Eukaryota</taxon>
        <taxon>Fungi</taxon>
        <taxon>Dikarya</taxon>
        <taxon>Basidiomycota</taxon>
        <taxon>Agaricomycotina</taxon>
        <taxon>Agaricomycetes</taxon>
        <taxon>Agaricomycetidae</taxon>
        <taxon>Agaricales</taxon>
        <taxon>Marasmiineae</taxon>
        <taxon>Mycenaceae</taxon>
        <taxon>Roridomyces</taxon>
    </lineage>
</organism>
<keyword evidence="2" id="KW-1185">Reference proteome</keyword>
<dbReference type="AlphaFoldDB" id="A0AAD7BMB3"/>
<comment type="caution">
    <text evidence="1">The sequence shown here is derived from an EMBL/GenBank/DDBJ whole genome shotgun (WGS) entry which is preliminary data.</text>
</comment>
<evidence type="ECO:0000313" key="2">
    <source>
        <dbReference type="Proteomes" id="UP001221142"/>
    </source>
</evidence>
<dbReference type="EMBL" id="JARKIF010000013">
    <property type="protein sequence ID" value="KAJ7624914.1"/>
    <property type="molecule type" value="Genomic_DNA"/>
</dbReference>
<evidence type="ECO:0000313" key="1">
    <source>
        <dbReference type="EMBL" id="KAJ7624914.1"/>
    </source>
</evidence>
<proteinExistence type="predicted"/>
<reference evidence="1" key="1">
    <citation type="submission" date="2023-03" db="EMBL/GenBank/DDBJ databases">
        <title>Massive genome expansion in bonnet fungi (Mycena s.s.) driven by repeated elements and novel gene families across ecological guilds.</title>
        <authorList>
            <consortium name="Lawrence Berkeley National Laboratory"/>
            <person name="Harder C.B."/>
            <person name="Miyauchi S."/>
            <person name="Viragh M."/>
            <person name="Kuo A."/>
            <person name="Thoen E."/>
            <person name="Andreopoulos B."/>
            <person name="Lu D."/>
            <person name="Skrede I."/>
            <person name="Drula E."/>
            <person name="Henrissat B."/>
            <person name="Morin E."/>
            <person name="Kohler A."/>
            <person name="Barry K."/>
            <person name="LaButti K."/>
            <person name="Morin E."/>
            <person name="Salamov A."/>
            <person name="Lipzen A."/>
            <person name="Mereny Z."/>
            <person name="Hegedus B."/>
            <person name="Baldrian P."/>
            <person name="Stursova M."/>
            <person name="Weitz H."/>
            <person name="Taylor A."/>
            <person name="Grigoriev I.V."/>
            <person name="Nagy L.G."/>
            <person name="Martin F."/>
            <person name="Kauserud H."/>
        </authorList>
    </citation>
    <scope>NUCLEOTIDE SEQUENCE</scope>
    <source>
        <strain evidence="1">9284</strain>
    </source>
</reference>